<dbReference type="Pfam" id="PF03732">
    <property type="entry name" value="Retrotrans_gag"/>
    <property type="match status" value="1"/>
</dbReference>
<name>A0A9D4ZLW4_ADICA</name>
<comment type="caution">
    <text evidence="2">The sequence shown here is derived from an EMBL/GenBank/DDBJ whole genome shotgun (WGS) entry which is preliminary data.</text>
</comment>
<evidence type="ECO:0000313" key="3">
    <source>
        <dbReference type="Proteomes" id="UP000886520"/>
    </source>
</evidence>
<dbReference type="InterPro" id="IPR005162">
    <property type="entry name" value="Retrotrans_gag_dom"/>
</dbReference>
<accession>A0A9D4ZLW4</accession>
<dbReference type="EMBL" id="JABFUD020000005">
    <property type="protein sequence ID" value="KAI5080289.1"/>
    <property type="molecule type" value="Genomic_DNA"/>
</dbReference>
<evidence type="ECO:0000313" key="2">
    <source>
        <dbReference type="EMBL" id="KAI5080289.1"/>
    </source>
</evidence>
<feature type="domain" description="Retrotransposon gag" evidence="1">
    <location>
        <begin position="32"/>
        <end position="115"/>
    </location>
</feature>
<protein>
    <recommendedName>
        <fullName evidence="1">Retrotransposon gag domain-containing protein</fullName>
    </recommendedName>
</protein>
<proteinExistence type="predicted"/>
<reference evidence="2 3" key="1">
    <citation type="submission" date="2021-01" db="EMBL/GenBank/DDBJ databases">
        <title>Adiantum capillus-veneris genome.</title>
        <authorList>
            <person name="Fang Y."/>
            <person name="Liao Q."/>
        </authorList>
    </citation>
    <scope>NUCLEOTIDE SEQUENCE [LARGE SCALE GENOMIC DNA]</scope>
    <source>
        <strain evidence="2">H3</strain>
        <tissue evidence="2">Leaf</tissue>
    </source>
</reference>
<sequence length="118" mass="13628">MILVSKSKDAKKDGLFLLESGLSKEEGVAQAFPLLVRGKAKTWYDGLQAEEKTWYDRLQAEEKLEWSTLEASFQSKYVANAQLSEVKRRLDELKQSLAGHFQAFVWDFEALWSKLIKR</sequence>
<organism evidence="2 3">
    <name type="scientific">Adiantum capillus-veneris</name>
    <name type="common">Maidenhair fern</name>
    <dbReference type="NCBI Taxonomy" id="13818"/>
    <lineage>
        <taxon>Eukaryota</taxon>
        <taxon>Viridiplantae</taxon>
        <taxon>Streptophyta</taxon>
        <taxon>Embryophyta</taxon>
        <taxon>Tracheophyta</taxon>
        <taxon>Polypodiopsida</taxon>
        <taxon>Polypodiidae</taxon>
        <taxon>Polypodiales</taxon>
        <taxon>Pteridineae</taxon>
        <taxon>Pteridaceae</taxon>
        <taxon>Vittarioideae</taxon>
        <taxon>Adiantum</taxon>
    </lineage>
</organism>
<dbReference type="Proteomes" id="UP000886520">
    <property type="component" value="Chromosome 5"/>
</dbReference>
<dbReference type="OrthoDB" id="6140065at2759"/>
<evidence type="ECO:0000259" key="1">
    <source>
        <dbReference type="Pfam" id="PF03732"/>
    </source>
</evidence>
<dbReference type="AlphaFoldDB" id="A0A9D4ZLW4"/>
<keyword evidence="3" id="KW-1185">Reference proteome</keyword>
<gene>
    <name evidence="2" type="ORF">GOP47_0005768</name>
</gene>